<proteinExistence type="predicted"/>
<evidence type="ECO:0000256" key="1">
    <source>
        <dbReference type="SAM" id="MobiDB-lite"/>
    </source>
</evidence>
<feature type="compositionally biased region" description="Low complexity" evidence="1">
    <location>
        <begin position="98"/>
        <end position="115"/>
    </location>
</feature>
<comment type="caution">
    <text evidence="2">The sequence shown here is derived from an EMBL/GenBank/DDBJ whole genome shotgun (WGS) entry which is preliminary data.</text>
</comment>
<feature type="compositionally biased region" description="Basic residues" evidence="1">
    <location>
        <begin position="132"/>
        <end position="141"/>
    </location>
</feature>
<accession>A0A4U7B1H7</accession>
<evidence type="ECO:0000313" key="2">
    <source>
        <dbReference type="EMBL" id="TKX25048.1"/>
    </source>
</evidence>
<evidence type="ECO:0000313" key="3">
    <source>
        <dbReference type="Proteomes" id="UP000308133"/>
    </source>
</evidence>
<dbReference type="EMBL" id="PTQR01000033">
    <property type="protein sequence ID" value="TKX25048.1"/>
    <property type="molecule type" value="Genomic_DNA"/>
</dbReference>
<dbReference type="AlphaFoldDB" id="A0A4U7B1H7"/>
<feature type="region of interest" description="Disordered" evidence="1">
    <location>
        <begin position="242"/>
        <end position="273"/>
    </location>
</feature>
<protein>
    <submittedName>
        <fullName evidence="2">Uncharacterized protein</fullName>
    </submittedName>
</protein>
<feature type="region of interest" description="Disordered" evidence="1">
    <location>
        <begin position="64"/>
        <end position="150"/>
    </location>
</feature>
<reference evidence="2 3" key="1">
    <citation type="submission" date="2018-02" db="EMBL/GenBank/DDBJ databases">
        <title>Draft genome sequences of Elsinoe sp., causing black scab on jojoba.</title>
        <authorList>
            <person name="Stodart B."/>
            <person name="Jeffress S."/>
            <person name="Ash G."/>
            <person name="Arun Chinnappa K."/>
        </authorList>
    </citation>
    <scope>NUCLEOTIDE SEQUENCE [LARGE SCALE GENOMIC DNA]</scope>
    <source>
        <strain evidence="2 3">Hillstone_2</strain>
    </source>
</reference>
<organism evidence="2 3">
    <name type="scientific">Elsinoe australis</name>
    <dbReference type="NCBI Taxonomy" id="40998"/>
    <lineage>
        <taxon>Eukaryota</taxon>
        <taxon>Fungi</taxon>
        <taxon>Dikarya</taxon>
        <taxon>Ascomycota</taxon>
        <taxon>Pezizomycotina</taxon>
        <taxon>Dothideomycetes</taxon>
        <taxon>Dothideomycetidae</taxon>
        <taxon>Myriangiales</taxon>
        <taxon>Elsinoaceae</taxon>
        <taxon>Elsinoe</taxon>
    </lineage>
</organism>
<gene>
    <name evidence="2" type="ORF">C1H76_2704</name>
</gene>
<name>A0A4U7B1H7_9PEZI</name>
<dbReference type="Proteomes" id="UP000308133">
    <property type="component" value="Unassembled WGS sequence"/>
</dbReference>
<sequence>MATPSGPQPFSEDFARHLHQLQRELEHEKNIETATAELHLSNAARISARLATLSNVQRDWQSLVSDTPADSPVASRTNPRVPHITPPESSAPTRGVPSANTSASAADDASCAVDSGTAIPGLHPVPRSAVPSRRHTARRNTGHGYPRPPTILMITRDNGGWVLVAEDGEGDWVLLQCPYCGKTSNMAGVAFKDFGSMKKHISKSHAAARQSTIPAGASDAEWVEHCRWRSLTDSERSCLDGYFSQHSQDNRSPDEAVAEIGNDRAEQSSNQNA</sequence>